<evidence type="ECO:0000313" key="2">
    <source>
        <dbReference type="EMBL" id="TLS65679.1"/>
    </source>
</evidence>
<keyword evidence="1" id="KW-0732">Signal</keyword>
<feature type="signal peptide" evidence="1">
    <location>
        <begin position="1"/>
        <end position="20"/>
    </location>
</feature>
<dbReference type="InterPro" id="IPR036398">
    <property type="entry name" value="CA_dom_sf"/>
</dbReference>
<name>A0A5R9GKY7_9PROT</name>
<organism evidence="2 3">
    <name type="scientific">Mariprofundus erugo</name>
    <dbReference type="NCBI Taxonomy" id="2528639"/>
    <lineage>
        <taxon>Bacteria</taxon>
        <taxon>Pseudomonadati</taxon>
        <taxon>Pseudomonadota</taxon>
        <taxon>Candidatius Mariprofundia</taxon>
        <taxon>Mariprofundales</taxon>
        <taxon>Mariprofundaceae</taxon>
        <taxon>Mariprofundus</taxon>
    </lineage>
</organism>
<proteinExistence type="predicted"/>
<dbReference type="Pfam" id="PF10563">
    <property type="entry name" value="CA_like"/>
    <property type="match status" value="1"/>
</dbReference>
<dbReference type="SUPFAM" id="SSF51069">
    <property type="entry name" value="Carbonic anhydrase"/>
    <property type="match status" value="1"/>
</dbReference>
<dbReference type="RefSeq" id="WP_138240057.1">
    <property type="nucleotide sequence ID" value="NZ_VBRY01000013.1"/>
</dbReference>
<comment type="caution">
    <text evidence="2">The sequence shown here is derived from an EMBL/GenBank/DDBJ whole genome shotgun (WGS) entry which is preliminary data.</text>
</comment>
<protein>
    <recommendedName>
        <fullName evidence="4">Cadmium carbonic anhydrase</fullName>
    </recommendedName>
</protein>
<dbReference type="EMBL" id="VBRY01000013">
    <property type="protein sequence ID" value="TLS65679.1"/>
    <property type="molecule type" value="Genomic_DNA"/>
</dbReference>
<dbReference type="OrthoDB" id="8902034at2"/>
<sequence length="299" mass="32139">MKHIAIAMAASALLVAPAIASEHGGHAEAGAHGEMTTVATDQMIAKQRELLATNTRGKGFGPQSPRDIDSAAGNNNRMFNAAPAFTEMNLCNIHFHKNAEHKAKDFSIYAGNGDGHGYRSGYKFDTSGLSKAELTPIKHEVCNSHHGDGSLQVGDTIEVHYVHSTAQVTPGPTLNSCLSEAIKNPQLRVETQVYVLVNDKHALDFGKLTKYSKNKGGLYQATGIPADTGTPVQYEGSTTGPGYNENGSPFQVTWSVRPHVAKVNIATVGKWCEKNDFNEDHGHGVRNLVINPDLLSKID</sequence>
<reference evidence="2 3" key="1">
    <citation type="journal article" date="2019" name="Appl. Environ. Microbiol.">
        <title>Environmental Evidence and Genomic Insight of Iron-oxidizing Bacteria Preference Towards More Corrosion Resistant Stainless Steel at Higher Salinities.</title>
        <authorList>
            <person name="Garrison C.E."/>
            <person name="Price K.A."/>
            <person name="Field E.K."/>
        </authorList>
    </citation>
    <scope>NUCLEOTIDE SEQUENCE [LARGE SCALE GENOMIC DNA]</scope>
    <source>
        <strain evidence="2 3">P3</strain>
    </source>
</reference>
<dbReference type="InterPro" id="IPR018883">
    <property type="entry name" value="Delta_CA"/>
</dbReference>
<gene>
    <name evidence="2" type="ORF">FEF65_11930</name>
</gene>
<dbReference type="Proteomes" id="UP000306585">
    <property type="component" value="Unassembled WGS sequence"/>
</dbReference>
<evidence type="ECO:0000256" key="1">
    <source>
        <dbReference type="SAM" id="SignalP"/>
    </source>
</evidence>
<accession>A0A5R9GKY7</accession>
<dbReference type="AlphaFoldDB" id="A0A5R9GKY7"/>
<feature type="chain" id="PRO_5024286262" description="Cadmium carbonic anhydrase" evidence="1">
    <location>
        <begin position="21"/>
        <end position="299"/>
    </location>
</feature>
<evidence type="ECO:0000313" key="3">
    <source>
        <dbReference type="Proteomes" id="UP000306585"/>
    </source>
</evidence>
<evidence type="ECO:0008006" key="4">
    <source>
        <dbReference type="Google" id="ProtNLM"/>
    </source>
</evidence>
<keyword evidence="3" id="KW-1185">Reference proteome</keyword>